<dbReference type="EMBL" id="CP021023">
    <property type="protein sequence ID" value="ARN56044.1"/>
    <property type="molecule type" value="Genomic_DNA"/>
</dbReference>
<name>A0A1W6LJY5_9BACT</name>
<sequence>MNKAVFLDRDGTLIEDRGHLSSPEEVVFFEETFDALIKLQVSFKLFIITYQSGIGKGLLGQRDVESVNAYVNNTLLEKGIKITDTYVCPHKNEDFCSCKKPNPFFLWKSAADYGINILESYSVGDHPSDYHLAEDAGGKGIYVLTGHGIKHLNELPENALTVKDIGEAADIILAQK</sequence>
<dbReference type="InterPro" id="IPR036412">
    <property type="entry name" value="HAD-like_sf"/>
</dbReference>
<dbReference type="EC" id="3.1.3.-" evidence="7"/>
<feature type="active site" description="Proton donor" evidence="8">
    <location>
        <position position="10"/>
    </location>
</feature>
<comment type="cofactor">
    <cofactor evidence="9">
        <name>Zn(2+)</name>
        <dbReference type="ChEBI" id="CHEBI:29105"/>
    </cofactor>
</comment>
<keyword evidence="4 7" id="KW-0378">Hydrolase</keyword>
<dbReference type="InterPro" id="IPR006549">
    <property type="entry name" value="HAD-SF_hydro_IIIA"/>
</dbReference>
<dbReference type="Pfam" id="PF13242">
    <property type="entry name" value="Hydrolase_like"/>
    <property type="match status" value="1"/>
</dbReference>
<evidence type="ECO:0000256" key="7">
    <source>
        <dbReference type="PIRNR" id="PIRNR004682"/>
    </source>
</evidence>
<feature type="binding site" evidence="9">
    <location>
        <position position="8"/>
    </location>
    <ligand>
        <name>Mg(2+)</name>
        <dbReference type="ChEBI" id="CHEBI:18420"/>
    </ligand>
</feature>
<evidence type="ECO:0000256" key="8">
    <source>
        <dbReference type="PIRSR" id="PIRSR004682-1"/>
    </source>
</evidence>
<evidence type="ECO:0000256" key="4">
    <source>
        <dbReference type="ARBA" id="ARBA00022801"/>
    </source>
</evidence>
<dbReference type="GO" id="GO:0005975">
    <property type="term" value="P:carbohydrate metabolic process"/>
    <property type="evidence" value="ECO:0007669"/>
    <property type="project" value="InterPro"/>
</dbReference>
<keyword evidence="9" id="KW-0460">Magnesium</keyword>
<feature type="binding site" evidence="9">
    <location>
        <position position="98"/>
    </location>
    <ligand>
        <name>Zn(2+)</name>
        <dbReference type="ChEBI" id="CHEBI:29105"/>
    </ligand>
</feature>
<dbReference type="InterPro" id="IPR023214">
    <property type="entry name" value="HAD_sf"/>
</dbReference>
<comment type="cofactor">
    <cofactor evidence="9">
        <name>Mg(2+)</name>
        <dbReference type="ChEBI" id="CHEBI:18420"/>
    </cofactor>
</comment>
<dbReference type="KEGG" id="pbp:STSP1_00414"/>
<keyword evidence="9" id="KW-0862">Zinc</keyword>
<dbReference type="GO" id="GO:0016791">
    <property type="term" value="F:phosphatase activity"/>
    <property type="evidence" value="ECO:0007669"/>
    <property type="project" value="InterPro"/>
</dbReference>
<evidence type="ECO:0000256" key="5">
    <source>
        <dbReference type="ARBA" id="ARBA00023277"/>
    </source>
</evidence>
<dbReference type="InterPro" id="IPR006543">
    <property type="entry name" value="Histidinol-phos"/>
</dbReference>
<dbReference type="PANTHER" id="PTHR42891">
    <property type="entry name" value="D-GLYCERO-BETA-D-MANNO-HEPTOSE-1,7-BISPHOSPHATE 7-PHOSPHATASE"/>
    <property type="match status" value="1"/>
</dbReference>
<dbReference type="AlphaFoldDB" id="A0A1W6LJY5"/>
<evidence type="ECO:0000313" key="11">
    <source>
        <dbReference type="Proteomes" id="UP000193334"/>
    </source>
</evidence>
<feature type="binding site" evidence="9">
    <location>
        <position position="96"/>
    </location>
    <ligand>
        <name>Zn(2+)</name>
        <dbReference type="ChEBI" id="CHEBI:29105"/>
    </ligand>
</feature>
<keyword evidence="2 7" id="KW-0963">Cytoplasm</keyword>
<feature type="binding site" evidence="9">
    <location>
        <position position="90"/>
    </location>
    <ligand>
        <name>Zn(2+)</name>
        <dbReference type="ChEBI" id="CHEBI:29105"/>
    </ligand>
</feature>
<dbReference type="InterPro" id="IPR004446">
    <property type="entry name" value="Heptose_bisP_phosphatase"/>
</dbReference>
<gene>
    <name evidence="10" type="ORF">STSP1_00414</name>
</gene>
<feature type="binding site" evidence="9">
    <location>
        <position position="10"/>
    </location>
    <ligand>
        <name>Mg(2+)</name>
        <dbReference type="ChEBI" id="CHEBI:18420"/>
    </ligand>
</feature>
<dbReference type="Proteomes" id="UP000193334">
    <property type="component" value="Chromosome"/>
</dbReference>
<dbReference type="GO" id="GO:0046872">
    <property type="term" value="F:metal ion binding"/>
    <property type="evidence" value="ECO:0007669"/>
    <property type="project" value="UniProtKB-KW"/>
</dbReference>
<organism evidence="10 11">
    <name type="scientific">Sedimentisphaera salicampi</name>
    <dbReference type="NCBI Taxonomy" id="1941349"/>
    <lineage>
        <taxon>Bacteria</taxon>
        <taxon>Pseudomonadati</taxon>
        <taxon>Planctomycetota</taxon>
        <taxon>Phycisphaerae</taxon>
        <taxon>Sedimentisphaerales</taxon>
        <taxon>Sedimentisphaeraceae</taxon>
        <taxon>Sedimentisphaera</taxon>
    </lineage>
</organism>
<feature type="binding site" evidence="9">
    <location>
        <position position="88"/>
    </location>
    <ligand>
        <name>Zn(2+)</name>
        <dbReference type="ChEBI" id="CHEBI:29105"/>
    </ligand>
</feature>
<accession>A0A1W6LJY5</accession>
<evidence type="ECO:0000256" key="6">
    <source>
        <dbReference type="ARBA" id="ARBA00031828"/>
    </source>
</evidence>
<dbReference type="PIRSF" id="PIRSF004682">
    <property type="entry name" value="GmhB"/>
    <property type="match status" value="1"/>
</dbReference>
<dbReference type="NCBIfam" id="TIGR01656">
    <property type="entry name" value="Histidinol-ppas"/>
    <property type="match status" value="1"/>
</dbReference>
<keyword evidence="11" id="KW-1185">Reference proteome</keyword>
<evidence type="ECO:0000256" key="9">
    <source>
        <dbReference type="PIRSR" id="PIRSR004682-4"/>
    </source>
</evidence>
<dbReference type="RefSeq" id="WP_161491564.1">
    <property type="nucleotide sequence ID" value="NZ_CP021023.1"/>
</dbReference>
<protein>
    <recommendedName>
        <fullName evidence="6 7">D,D-heptose 1,7-bisphosphate phosphatase</fullName>
        <ecNumber evidence="7">3.1.3.-</ecNumber>
    </recommendedName>
</protein>
<dbReference type="STRING" id="1941349.STSP1_00414"/>
<keyword evidence="3 9" id="KW-0479">Metal-binding</keyword>
<feature type="binding site" evidence="9">
    <location>
        <position position="125"/>
    </location>
    <ligand>
        <name>Mg(2+)</name>
        <dbReference type="ChEBI" id="CHEBI:18420"/>
    </ligand>
</feature>
<proteinExistence type="inferred from homology"/>
<dbReference type="SUPFAM" id="SSF56784">
    <property type="entry name" value="HAD-like"/>
    <property type="match status" value="1"/>
</dbReference>
<keyword evidence="5 7" id="KW-0119">Carbohydrate metabolism</keyword>
<evidence type="ECO:0000256" key="2">
    <source>
        <dbReference type="ARBA" id="ARBA00022490"/>
    </source>
</evidence>
<dbReference type="NCBIfam" id="TIGR01662">
    <property type="entry name" value="HAD-SF-IIIA"/>
    <property type="match status" value="1"/>
</dbReference>
<evidence type="ECO:0000256" key="1">
    <source>
        <dbReference type="ARBA" id="ARBA00004496"/>
    </source>
</evidence>
<evidence type="ECO:0000313" key="10">
    <source>
        <dbReference type="EMBL" id="ARN56044.1"/>
    </source>
</evidence>
<evidence type="ECO:0000256" key="3">
    <source>
        <dbReference type="ARBA" id="ARBA00022723"/>
    </source>
</evidence>
<comment type="similarity">
    <text evidence="7">Belongs to the gmhB family.</text>
</comment>
<dbReference type="PANTHER" id="PTHR42891:SF1">
    <property type="entry name" value="D-GLYCERO-BETA-D-MANNO-HEPTOSE-1,7-BISPHOSPHATE 7-PHOSPHATASE"/>
    <property type="match status" value="1"/>
</dbReference>
<reference evidence="11" key="1">
    <citation type="submission" date="2017-04" db="EMBL/GenBank/DDBJ databases">
        <title>Comparative genomics and description of representatives of a novel lineage of planctomycetes thriving in anoxic sediments.</title>
        <authorList>
            <person name="Spring S."/>
            <person name="Bunk B."/>
            <person name="Sproer C."/>
        </authorList>
    </citation>
    <scope>NUCLEOTIDE SEQUENCE [LARGE SCALE GENOMIC DNA]</scope>
    <source>
        <strain evidence="11">ST-PulAB-D4</strain>
    </source>
</reference>
<feature type="active site" description="Nucleophile" evidence="8">
    <location>
        <position position="8"/>
    </location>
</feature>
<dbReference type="GO" id="GO:0005737">
    <property type="term" value="C:cytoplasm"/>
    <property type="evidence" value="ECO:0007669"/>
    <property type="project" value="UniProtKB-SubCell"/>
</dbReference>
<comment type="subcellular location">
    <subcellularLocation>
        <location evidence="1 7">Cytoplasm</location>
    </subcellularLocation>
</comment>
<dbReference type="Gene3D" id="3.40.50.1000">
    <property type="entry name" value="HAD superfamily/HAD-like"/>
    <property type="match status" value="1"/>
</dbReference>